<reference evidence="1 2" key="1">
    <citation type="journal article" date="2021" name="Nat. Plants">
        <title>The Taxus genome provides insights into paclitaxel biosynthesis.</title>
        <authorList>
            <person name="Xiong X."/>
            <person name="Gou J."/>
            <person name="Liao Q."/>
            <person name="Li Y."/>
            <person name="Zhou Q."/>
            <person name="Bi G."/>
            <person name="Li C."/>
            <person name="Du R."/>
            <person name="Wang X."/>
            <person name="Sun T."/>
            <person name="Guo L."/>
            <person name="Liang H."/>
            <person name="Lu P."/>
            <person name="Wu Y."/>
            <person name="Zhang Z."/>
            <person name="Ro D.K."/>
            <person name="Shang Y."/>
            <person name="Huang S."/>
            <person name="Yan J."/>
        </authorList>
    </citation>
    <scope>NUCLEOTIDE SEQUENCE [LARGE SCALE GENOMIC DNA]</scope>
    <source>
        <strain evidence="1">Ta-2019</strain>
    </source>
</reference>
<organism evidence="1 2">
    <name type="scientific">Taxus chinensis</name>
    <name type="common">Chinese yew</name>
    <name type="synonym">Taxus wallichiana var. chinensis</name>
    <dbReference type="NCBI Taxonomy" id="29808"/>
    <lineage>
        <taxon>Eukaryota</taxon>
        <taxon>Viridiplantae</taxon>
        <taxon>Streptophyta</taxon>
        <taxon>Embryophyta</taxon>
        <taxon>Tracheophyta</taxon>
        <taxon>Spermatophyta</taxon>
        <taxon>Pinopsida</taxon>
        <taxon>Pinidae</taxon>
        <taxon>Conifers II</taxon>
        <taxon>Cupressales</taxon>
        <taxon>Taxaceae</taxon>
        <taxon>Taxus</taxon>
    </lineage>
</organism>
<proteinExistence type="predicted"/>
<dbReference type="AlphaFoldDB" id="A0AA38C0K4"/>
<comment type="caution">
    <text evidence="1">The sequence shown here is derived from an EMBL/GenBank/DDBJ whole genome shotgun (WGS) entry which is preliminary data.</text>
</comment>
<accession>A0AA38C0K4</accession>
<evidence type="ECO:0000313" key="1">
    <source>
        <dbReference type="EMBL" id="KAH9287902.1"/>
    </source>
</evidence>
<name>A0AA38C0K4_TAXCH</name>
<evidence type="ECO:0000313" key="2">
    <source>
        <dbReference type="Proteomes" id="UP000824469"/>
    </source>
</evidence>
<dbReference type="EMBL" id="JAHRHJ020003813">
    <property type="protein sequence ID" value="KAH9287902.1"/>
    <property type="molecule type" value="Genomic_DNA"/>
</dbReference>
<gene>
    <name evidence="1" type="ORF">KI387_032019</name>
</gene>
<feature type="non-terminal residue" evidence="1">
    <location>
        <position position="1"/>
    </location>
</feature>
<feature type="non-terminal residue" evidence="1">
    <location>
        <position position="99"/>
    </location>
</feature>
<keyword evidence="2" id="KW-1185">Reference proteome</keyword>
<protein>
    <submittedName>
        <fullName evidence="1">Uncharacterized protein</fullName>
    </submittedName>
</protein>
<sequence>RKGDTKSGVCACFRGQRRLCSLLLLESPSLLPPEICGFLEAQSQKPLANTSCKSPWHQHKSWVYLHEGRIVKRGSQKNYRHRHPFRKIMDSYIGLLQEK</sequence>
<dbReference type="Proteomes" id="UP000824469">
    <property type="component" value="Unassembled WGS sequence"/>
</dbReference>